<dbReference type="SUPFAM" id="SSF55550">
    <property type="entry name" value="SH2 domain"/>
    <property type="match status" value="1"/>
</dbReference>
<accession>A0AA36CHF5</accession>
<evidence type="ECO:0000313" key="3">
    <source>
        <dbReference type="EMBL" id="CAJ0586380.1"/>
    </source>
</evidence>
<proteinExistence type="predicted"/>
<comment type="caution">
    <text evidence="2">The sequence shown here is derived from an EMBL/GenBank/DDBJ whole genome shotgun (WGS) entry which is preliminary data.</text>
</comment>
<reference evidence="2" key="1">
    <citation type="submission" date="2023-06" db="EMBL/GenBank/DDBJ databases">
        <authorList>
            <person name="Delattre M."/>
        </authorList>
    </citation>
    <scope>NUCLEOTIDE SEQUENCE</scope>
    <source>
        <strain evidence="2">AF72</strain>
    </source>
</reference>
<dbReference type="PANTHER" id="PTHR31128">
    <property type="entry name" value="PROTEIN CBR-CLEC-135-RELATED"/>
    <property type="match status" value="1"/>
</dbReference>
<dbReference type="Proteomes" id="UP001177023">
    <property type="component" value="Unassembled WGS sequence"/>
</dbReference>
<dbReference type="Gene3D" id="3.30.505.10">
    <property type="entry name" value="SH2 domain"/>
    <property type="match status" value="1"/>
</dbReference>
<sequence>MTGVPEQQQQHKPASSVSSGASNYSYQTVDSMYSPVYEEANGPAHKAYRGVQTWEQAEKLVMKMGDFILYHRYPLIPDIVNLSKLSASLKMYVCYRSSKGSYRHYRIHSTRSYTEPFFFVECGDPKPKFFRNLDALVQYHQRYGNIFQSDDEPPCADLFPWWKSATVRQ</sequence>
<keyword evidence="4" id="KW-1185">Reference proteome</keyword>
<evidence type="ECO:0008006" key="5">
    <source>
        <dbReference type="Google" id="ProtNLM"/>
    </source>
</evidence>
<organism evidence="2 4">
    <name type="scientific">Mesorhabditis spiculigera</name>
    <dbReference type="NCBI Taxonomy" id="96644"/>
    <lineage>
        <taxon>Eukaryota</taxon>
        <taxon>Metazoa</taxon>
        <taxon>Ecdysozoa</taxon>
        <taxon>Nematoda</taxon>
        <taxon>Chromadorea</taxon>
        <taxon>Rhabditida</taxon>
        <taxon>Rhabditina</taxon>
        <taxon>Rhabditomorpha</taxon>
        <taxon>Rhabditoidea</taxon>
        <taxon>Rhabditidae</taxon>
        <taxon>Mesorhabditinae</taxon>
        <taxon>Mesorhabditis</taxon>
    </lineage>
</organism>
<dbReference type="EMBL" id="CATQJA010001727">
    <property type="protein sequence ID" value="CAJ0568366.1"/>
    <property type="molecule type" value="Genomic_DNA"/>
</dbReference>
<evidence type="ECO:0000256" key="1">
    <source>
        <dbReference type="SAM" id="MobiDB-lite"/>
    </source>
</evidence>
<dbReference type="PANTHER" id="PTHR31128:SF9">
    <property type="entry name" value="DUF3444 DOMAIN-CONTAINING PROTEIN-RELATED"/>
    <property type="match status" value="1"/>
</dbReference>
<dbReference type="AlphaFoldDB" id="A0AA36CHF5"/>
<dbReference type="InterPro" id="IPR036860">
    <property type="entry name" value="SH2_dom_sf"/>
</dbReference>
<feature type="compositionally biased region" description="Polar residues" evidence="1">
    <location>
        <begin position="1"/>
        <end position="13"/>
    </location>
</feature>
<name>A0AA36CHF5_9BILA</name>
<protein>
    <recommendedName>
        <fullName evidence="5">SH2 domain-containing protein</fullName>
    </recommendedName>
</protein>
<feature type="region of interest" description="Disordered" evidence="1">
    <location>
        <begin position="1"/>
        <end position="22"/>
    </location>
</feature>
<evidence type="ECO:0000313" key="2">
    <source>
        <dbReference type="EMBL" id="CAJ0568366.1"/>
    </source>
</evidence>
<feature type="non-terminal residue" evidence="2">
    <location>
        <position position="169"/>
    </location>
</feature>
<dbReference type="EMBL" id="CATQJA010002708">
    <property type="protein sequence ID" value="CAJ0586380.1"/>
    <property type="molecule type" value="Genomic_DNA"/>
</dbReference>
<evidence type="ECO:0000313" key="4">
    <source>
        <dbReference type="Proteomes" id="UP001177023"/>
    </source>
</evidence>
<gene>
    <name evidence="3" type="ORF">MSPICULIGERA_LOCUS24386</name>
    <name evidence="2" type="ORF">MSPICULIGERA_LOCUS6887</name>
</gene>